<evidence type="ECO:0000256" key="1">
    <source>
        <dbReference type="SAM" id="MobiDB-lite"/>
    </source>
</evidence>
<keyword evidence="3" id="KW-1185">Reference proteome</keyword>
<sequence length="167" mass="19700">MPHSIILHSSFRVPNVRTRCSPHRLWSNLEFFISRIKPKKTPHALETTSSHLEVPRRSRAHGLSRRRTRAEDEPKTWSRRAREIRTAKRVPEFDTQRLLATDFPGNLKRISVMRSVEIVSEFSSFAFVVEVEEEGRETYCRRCVFMLDPLVGYYTLKATTFRIQMYS</sequence>
<comment type="caution">
    <text evidence="2">The sequence shown here is derived from an EMBL/GenBank/DDBJ whole genome shotgun (WGS) entry which is preliminary data.</text>
</comment>
<feature type="compositionally biased region" description="Basic and acidic residues" evidence="1">
    <location>
        <begin position="69"/>
        <end position="78"/>
    </location>
</feature>
<dbReference type="AlphaFoldDB" id="A0A6D2IC35"/>
<evidence type="ECO:0000313" key="2">
    <source>
        <dbReference type="EMBL" id="CAA7023557.1"/>
    </source>
</evidence>
<feature type="compositionally biased region" description="Basic residues" evidence="1">
    <location>
        <begin position="57"/>
        <end position="68"/>
    </location>
</feature>
<name>A0A6D2IC35_9BRAS</name>
<feature type="region of interest" description="Disordered" evidence="1">
    <location>
        <begin position="42"/>
        <end position="78"/>
    </location>
</feature>
<dbReference type="EMBL" id="CACVBM020000788">
    <property type="protein sequence ID" value="CAA7023557.1"/>
    <property type="molecule type" value="Genomic_DNA"/>
</dbReference>
<dbReference type="Proteomes" id="UP000467841">
    <property type="component" value="Unassembled WGS sequence"/>
</dbReference>
<reference evidence="2" key="1">
    <citation type="submission" date="2020-01" db="EMBL/GenBank/DDBJ databases">
        <authorList>
            <person name="Mishra B."/>
        </authorList>
    </citation>
    <scope>NUCLEOTIDE SEQUENCE [LARGE SCALE GENOMIC DNA]</scope>
</reference>
<evidence type="ECO:0000313" key="3">
    <source>
        <dbReference type="Proteomes" id="UP000467841"/>
    </source>
</evidence>
<proteinExistence type="predicted"/>
<gene>
    <name evidence="2" type="ORF">MERR_LOCUS10792</name>
</gene>
<accession>A0A6D2IC35</accession>
<protein>
    <submittedName>
        <fullName evidence="2">Uncharacterized protein</fullName>
    </submittedName>
</protein>
<organism evidence="2 3">
    <name type="scientific">Microthlaspi erraticum</name>
    <dbReference type="NCBI Taxonomy" id="1685480"/>
    <lineage>
        <taxon>Eukaryota</taxon>
        <taxon>Viridiplantae</taxon>
        <taxon>Streptophyta</taxon>
        <taxon>Embryophyta</taxon>
        <taxon>Tracheophyta</taxon>
        <taxon>Spermatophyta</taxon>
        <taxon>Magnoliopsida</taxon>
        <taxon>eudicotyledons</taxon>
        <taxon>Gunneridae</taxon>
        <taxon>Pentapetalae</taxon>
        <taxon>rosids</taxon>
        <taxon>malvids</taxon>
        <taxon>Brassicales</taxon>
        <taxon>Brassicaceae</taxon>
        <taxon>Coluteocarpeae</taxon>
        <taxon>Microthlaspi</taxon>
    </lineage>
</organism>